<evidence type="ECO:0000313" key="2">
    <source>
        <dbReference type="Proteomes" id="UP001239445"/>
    </source>
</evidence>
<protein>
    <submittedName>
        <fullName evidence="1">Uncharacterized protein</fullName>
    </submittedName>
</protein>
<comment type="caution">
    <text evidence="1">The sequence shown here is derived from an EMBL/GenBank/DDBJ whole genome shotgun (WGS) entry which is preliminary data.</text>
</comment>
<name>A0AAJ0B2M3_9PEZI</name>
<dbReference type="EMBL" id="MU839846">
    <property type="protein sequence ID" value="KAK1750548.1"/>
    <property type="molecule type" value="Genomic_DNA"/>
</dbReference>
<accession>A0AAJ0B2M3</accession>
<reference evidence="1" key="1">
    <citation type="submission" date="2023-06" db="EMBL/GenBank/DDBJ databases">
        <title>Genome-scale phylogeny and comparative genomics of the fungal order Sordariales.</title>
        <authorList>
            <consortium name="Lawrence Berkeley National Laboratory"/>
            <person name="Hensen N."/>
            <person name="Bonometti L."/>
            <person name="Westerberg I."/>
            <person name="Brannstrom I.O."/>
            <person name="Guillou S."/>
            <person name="Cros-Aarteil S."/>
            <person name="Calhoun S."/>
            <person name="Haridas S."/>
            <person name="Kuo A."/>
            <person name="Mondo S."/>
            <person name="Pangilinan J."/>
            <person name="Riley R."/>
            <person name="Labutti K."/>
            <person name="Andreopoulos B."/>
            <person name="Lipzen A."/>
            <person name="Chen C."/>
            <person name="Yanf M."/>
            <person name="Daum C."/>
            <person name="Ng V."/>
            <person name="Clum A."/>
            <person name="Steindorff A."/>
            <person name="Ohm R."/>
            <person name="Martin F."/>
            <person name="Silar P."/>
            <person name="Natvig D."/>
            <person name="Lalanne C."/>
            <person name="Gautier V."/>
            <person name="Ament-Velasquez S.L."/>
            <person name="Kruys A."/>
            <person name="Hutchinson M.I."/>
            <person name="Powell A.J."/>
            <person name="Barry K."/>
            <person name="Miller A.N."/>
            <person name="Grigoriev I.V."/>
            <person name="Debuchy R."/>
            <person name="Gladieux P."/>
            <person name="Thoren M.H."/>
            <person name="Johannesson H."/>
        </authorList>
    </citation>
    <scope>NUCLEOTIDE SEQUENCE</scope>
    <source>
        <strain evidence="1">PSN4</strain>
    </source>
</reference>
<proteinExistence type="predicted"/>
<gene>
    <name evidence="1" type="ORF">QBC47DRAFT_393691</name>
</gene>
<keyword evidence="2" id="KW-1185">Reference proteome</keyword>
<dbReference type="AlphaFoldDB" id="A0AAJ0B2M3"/>
<sequence>MASSDVDYAALDAEFSDFDDFGPEWVDEDATYKAIPEDLKTGTPRSELAFYDVSAKHQDGAVRSEYKGGATGRVIYDKDKADYDLTVERLVWIDGWQETTGEGDNKQHHQEMTLVVLKFVFETKTKDSKVSYALAELRFKSDDEDGKDPEVVAWGPFRRRETWNVSAAQRRVLNKADAGLKAGMGGPDVTVGLAREDETSWERIDFDCGSSKDLFNLKKDNPMPNGVMWKVQSNRLHKQGVTPELRIGVLLKRPVPGPYRVDFRLTAHTGTISKIRDKVSTNILGISGGSSVVWRATPNPGNTDNCYGDGLAIVGAIDINNLGKLIVDTNDGTNLKAEWLNPWDRFKIPTPEAKSETQSKVEIKAESKTSEQEGFVRLAATSTTTAKQTTNVEVPVVPATAPHLTAGGPLVTAISYDRLLSLEARAAQAEARIAAHDQIIFQLQQALAKLEQ</sequence>
<organism evidence="1 2">
    <name type="scientific">Echria macrotheca</name>
    <dbReference type="NCBI Taxonomy" id="438768"/>
    <lineage>
        <taxon>Eukaryota</taxon>
        <taxon>Fungi</taxon>
        <taxon>Dikarya</taxon>
        <taxon>Ascomycota</taxon>
        <taxon>Pezizomycotina</taxon>
        <taxon>Sordariomycetes</taxon>
        <taxon>Sordariomycetidae</taxon>
        <taxon>Sordariales</taxon>
        <taxon>Schizotheciaceae</taxon>
        <taxon>Echria</taxon>
    </lineage>
</organism>
<dbReference type="Proteomes" id="UP001239445">
    <property type="component" value="Unassembled WGS sequence"/>
</dbReference>
<evidence type="ECO:0000313" key="1">
    <source>
        <dbReference type="EMBL" id="KAK1750548.1"/>
    </source>
</evidence>